<name>F3YZ65_DESAF</name>
<keyword evidence="3" id="KW-1185">Reference proteome</keyword>
<evidence type="ECO:0000313" key="2">
    <source>
        <dbReference type="EMBL" id="EGJ50821.1"/>
    </source>
</evidence>
<feature type="transmembrane region" description="Helical" evidence="1">
    <location>
        <begin position="192"/>
        <end position="210"/>
    </location>
</feature>
<dbReference type="Proteomes" id="UP000007844">
    <property type="component" value="Chromosome"/>
</dbReference>
<reference evidence="2 3" key="1">
    <citation type="journal article" date="2011" name="J. Bacteriol.">
        <title>Genome sequence of the mercury-methylating and pleomorphic Desulfovibrio africanus Strain Walvis Bay.</title>
        <authorList>
            <person name="Brown S.D."/>
            <person name="Wall J.D."/>
            <person name="Kucken A.M."/>
            <person name="Gilmour C.C."/>
            <person name="Podar M."/>
            <person name="Brandt C.C."/>
            <person name="Teshima H."/>
            <person name="Detter J.C."/>
            <person name="Han C.S."/>
            <person name="Land M.L."/>
            <person name="Lucas S."/>
            <person name="Han J."/>
            <person name="Pennacchio L."/>
            <person name="Nolan M."/>
            <person name="Pitluck S."/>
            <person name="Woyke T."/>
            <person name="Goodwin L."/>
            <person name="Palumbo A.V."/>
            <person name="Elias D.A."/>
        </authorList>
    </citation>
    <scope>NUCLEOTIDE SEQUENCE [LARGE SCALE GENOMIC DNA]</scope>
    <source>
        <strain evidence="2 3">Walvis Bay</strain>
    </source>
</reference>
<feature type="transmembrane region" description="Helical" evidence="1">
    <location>
        <begin position="60"/>
        <end position="78"/>
    </location>
</feature>
<evidence type="ECO:0000313" key="3">
    <source>
        <dbReference type="Proteomes" id="UP000007844"/>
    </source>
</evidence>
<organism evidence="2 3">
    <name type="scientific">Desulfocurvibacter africanus subsp. africanus str. Walvis Bay</name>
    <dbReference type="NCBI Taxonomy" id="690850"/>
    <lineage>
        <taxon>Bacteria</taxon>
        <taxon>Pseudomonadati</taxon>
        <taxon>Thermodesulfobacteriota</taxon>
        <taxon>Desulfovibrionia</taxon>
        <taxon>Desulfovibrionales</taxon>
        <taxon>Desulfovibrionaceae</taxon>
        <taxon>Desulfocurvibacter</taxon>
    </lineage>
</organism>
<protein>
    <recommendedName>
        <fullName evidence="4">UbiA prenyltransferase</fullName>
    </recommendedName>
</protein>
<evidence type="ECO:0000256" key="1">
    <source>
        <dbReference type="SAM" id="Phobius"/>
    </source>
</evidence>
<feature type="transmembrane region" description="Helical" evidence="1">
    <location>
        <begin position="121"/>
        <end position="150"/>
    </location>
</feature>
<dbReference type="AlphaFoldDB" id="F3YZ65"/>
<dbReference type="STRING" id="690850.Desaf_2498"/>
<dbReference type="eggNOG" id="ENOG502Z9YH">
    <property type="taxonomic scope" value="Bacteria"/>
</dbReference>
<sequence length="275" mass="29107">MGDTPVSETTGTTNMTDVTGLAAKNHTANGGLGVAAFTPAYYARKGGLWADFWTILHPPYTLWNLSFVAMGASLAPALDWRMLALMLTAFLAGTGVASHALDELNGRPLRTGFSDRTLKLMALASLAASLVCALLSLLFVSAWIILLALLGAFLVAAYSLEWFGGLLHTNLGFALSWGGYPVLVGYWAQTEALTPGVLLLAAAATLMSLAQRELSTPARFLRRKANAGGATFATAEGVAQWDMQCLLAGYERPLRLLSWMAPALAAAMLLAKLGQ</sequence>
<accession>F3YZ65</accession>
<proteinExistence type="predicted"/>
<evidence type="ECO:0008006" key="4">
    <source>
        <dbReference type="Google" id="ProtNLM"/>
    </source>
</evidence>
<gene>
    <name evidence="2" type="ORF">Desaf_2498</name>
</gene>
<dbReference type="EMBL" id="CP003221">
    <property type="protein sequence ID" value="EGJ50821.1"/>
    <property type="molecule type" value="Genomic_DNA"/>
</dbReference>
<feature type="transmembrane region" description="Helical" evidence="1">
    <location>
        <begin position="83"/>
        <end position="101"/>
    </location>
</feature>
<keyword evidence="1" id="KW-0472">Membrane</keyword>
<dbReference type="HOGENOM" id="CLU_1010925_0_0_7"/>
<keyword evidence="1" id="KW-0812">Transmembrane</keyword>
<keyword evidence="1" id="KW-1133">Transmembrane helix</keyword>
<dbReference type="KEGG" id="daf:Desaf_2498"/>